<dbReference type="Pfam" id="PF09523">
    <property type="entry name" value="DUF2390"/>
    <property type="match status" value="1"/>
</dbReference>
<proteinExistence type="predicted"/>
<organism evidence="1 2">
    <name type="scientific">Candidatus Marimicrobium litorale</name>
    <dbReference type="NCBI Taxonomy" id="2518991"/>
    <lineage>
        <taxon>Bacteria</taxon>
        <taxon>Pseudomonadati</taxon>
        <taxon>Pseudomonadota</taxon>
        <taxon>Gammaproteobacteria</taxon>
        <taxon>Cellvibrionales</taxon>
        <taxon>Halieaceae</taxon>
        <taxon>Marimicrobium</taxon>
    </lineage>
</organism>
<dbReference type="EMBL" id="SHNO01000001">
    <property type="protein sequence ID" value="MCX2977865.1"/>
    <property type="molecule type" value="Genomic_DNA"/>
</dbReference>
<gene>
    <name evidence="1" type="ORF">EYC82_10920</name>
</gene>
<protein>
    <submittedName>
        <fullName evidence="1">TIGR02444 family protein</fullName>
    </submittedName>
</protein>
<keyword evidence="2" id="KW-1185">Reference proteome</keyword>
<evidence type="ECO:0000313" key="2">
    <source>
        <dbReference type="Proteomes" id="UP001143304"/>
    </source>
</evidence>
<dbReference type="NCBIfam" id="TIGR02444">
    <property type="entry name" value="TIGR02444 family protein"/>
    <property type="match status" value="1"/>
</dbReference>
<comment type="caution">
    <text evidence="1">The sequence shown here is derived from an EMBL/GenBank/DDBJ whole genome shotgun (WGS) entry which is preliminary data.</text>
</comment>
<dbReference type="RefSeq" id="WP_279249572.1">
    <property type="nucleotide sequence ID" value="NZ_SHNO01000001.1"/>
</dbReference>
<evidence type="ECO:0000313" key="1">
    <source>
        <dbReference type="EMBL" id="MCX2977865.1"/>
    </source>
</evidence>
<sequence>MHEQDSVGENVFWTYSLSVYRRKEVAQCCLALQDDAGVDVNLLLYAGWLAGKGQRLDSYHLEQVAAAVADWREQVVKPLRDLRRHLHTIAGAELLWEALKAQELSAEQQQQDTMYACYRALVALPAGQDCLRENLRMVFRYSNPRAAALPDSLGGLALALAC</sequence>
<dbReference type="InterPro" id="IPR012659">
    <property type="entry name" value="CHP02444"/>
</dbReference>
<name>A0ABT3T6Q4_9GAMM</name>
<dbReference type="Proteomes" id="UP001143304">
    <property type="component" value="Unassembled WGS sequence"/>
</dbReference>
<accession>A0ABT3T6Q4</accession>
<reference evidence="1" key="1">
    <citation type="submission" date="2019-02" db="EMBL/GenBank/DDBJ databases">
        <authorList>
            <person name="Li S.-H."/>
        </authorList>
    </citation>
    <scope>NUCLEOTIDE SEQUENCE</scope>
    <source>
        <strain evidence="1">IMCC11814</strain>
    </source>
</reference>